<gene>
    <name evidence="2" type="ORF">FGO82_01130</name>
</gene>
<feature type="transmembrane region" description="Helical" evidence="1">
    <location>
        <begin position="7"/>
        <end position="26"/>
    </location>
</feature>
<dbReference type="AlphaFoldDB" id="A0A660A8M8"/>
<name>A0A660A8M8_STRPY</name>
<feature type="non-terminal residue" evidence="2">
    <location>
        <position position="29"/>
    </location>
</feature>
<dbReference type="Proteomes" id="UP000316580">
    <property type="component" value="Unassembled WGS sequence"/>
</dbReference>
<keyword evidence="1" id="KW-0472">Membrane</keyword>
<evidence type="ECO:0000313" key="3">
    <source>
        <dbReference type="Proteomes" id="UP000316580"/>
    </source>
</evidence>
<dbReference type="EMBL" id="VCID01000274">
    <property type="protein sequence ID" value="TNY48521.1"/>
    <property type="molecule type" value="Genomic_DNA"/>
</dbReference>
<comment type="caution">
    <text evidence="2">The sequence shown here is derived from an EMBL/GenBank/DDBJ whole genome shotgun (WGS) entry which is preliminary data.</text>
</comment>
<organism evidence="2 3">
    <name type="scientific">Streptococcus pyogenes</name>
    <dbReference type="NCBI Taxonomy" id="1314"/>
    <lineage>
        <taxon>Bacteria</taxon>
        <taxon>Bacillati</taxon>
        <taxon>Bacillota</taxon>
        <taxon>Bacilli</taxon>
        <taxon>Lactobacillales</taxon>
        <taxon>Streptococcaceae</taxon>
        <taxon>Streptococcus</taxon>
    </lineage>
</organism>
<sequence>MRFKTNLKAGILLYSMFMACVFMLVLQVY</sequence>
<proteinExistence type="predicted"/>
<accession>A0A660A8M8</accession>
<evidence type="ECO:0000256" key="1">
    <source>
        <dbReference type="SAM" id="Phobius"/>
    </source>
</evidence>
<evidence type="ECO:0000313" key="2">
    <source>
        <dbReference type="EMBL" id="TNY48521.1"/>
    </source>
</evidence>
<reference evidence="2 3" key="1">
    <citation type="submission" date="2019-05" db="EMBL/GenBank/DDBJ databases">
        <title>Novel genomic isolates of S.pyogenes and S.dysgalactiae subsp. equisimilis associated to necrotising fasciitis (NSTI).</title>
        <authorList>
            <person name="Barrantes I."/>
        </authorList>
    </citation>
    <scope>NUCLEOTIDE SEQUENCE [LARGE SCALE GENOMIC DNA]</scope>
    <source>
        <strain evidence="2 3">SPY6028</strain>
    </source>
</reference>
<keyword evidence="1" id="KW-0812">Transmembrane</keyword>
<dbReference type="PROSITE" id="PS51257">
    <property type="entry name" value="PROKAR_LIPOPROTEIN"/>
    <property type="match status" value="1"/>
</dbReference>
<protein>
    <submittedName>
        <fullName evidence="2">Competence protein ComG</fullName>
    </submittedName>
</protein>
<keyword evidence="1" id="KW-1133">Transmembrane helix</keyword>